<protein>
    <submittedName>
        <fullName evidence="1">Uncharacterized protein</fullName>
    </submittedName>
</protein>
<dbReference type="Proteomes" id="UP000075187">
    <property type="component" value="Chromosome"/>
</dbReference>
<proteinExistence type="predicted"/>
<accession>A0ABM6QI35</accession>
<evidence type="ECO:0000313" key="1">
    <source>
        <dbReference type="EMBL" id="AUG97580.1"/>
    </source>
</evidence>
<gene>
    <name evidence="1" type="ORF">AWU82_29530</name>
</gene>
<name>A0ABM6QI35_9PSED</name>
<dbReference type="EMBL" id="CP014205">
    <property type="protein sequence ID" value="AUG97580.1"/>
    <property type="molecule type" value="Genomic_DNA"/>
</dbReference>
<organism evidence="1 2">
    <name type="scientific">Pseudomonas glycinae</name>
    <dbReference type="NCBI Taxonomy" id="1785145"/>
    <lineage>
        <taxon>Bacteria</taxon>
        <taxon>Pseudomonadati</taxon>
        <taxon>Pseudomonadota</taxon>
        <taxon>Gammaproteobacteria</taxon>
        <taxon>Pseudomonadales</taxon>
        <taxon>Pseudomonadaceae</taxon>
        <taxon>Pseudomonas</taxon>
    </lineage>
</organism>
<keyword evidence="2" id="KW-1185">Reference proteome</keyword>
<sequence>MGTPPWTLRVQCDAERHCMHSHAERRNDQKKRVFKGVSNESLAWRADRLVVPAAQRMSGDLPRAAARQ</sequence>
<reference evidence="1" key="1">
    <citation type="submission" date="2017-12" db="EMBL/GenBank/DDBJ databases">
        <title>Pseudomonas sp. MS586 complete sequence.</title>
        <authorList>
            <person name="Lu S."/>
            <person name="Deng P."/>
        </authorList>
    </citation>
    <scope>NUCLEOTIDE SEQUENCE</scope>
    <source>
        <strain evidence="1">MS586</strain>
    </source>
</reference>
<evidence type="ECO:0000313" key="2">
    <source>
        <dbReference type="Proteomes" id="UP000075187"/>
    </source>
</evidence>